<keyword evidence="4" id="KW-1185">Reference proteome</keyword>
<dbReference type="InterPro" id="IPR051712">
    <property type="entry name" value="ARTD-AVP"/>
</dbReference>
<feature type="compositionally biased region" description="Basic and acidic residues" evidence="1">
    <location>
        <begin position="11"/>
        <end position="22"/>
    </location>
</feature>
<feature type="compositionally biased region" description="Polar residues" evidence="1">
    <location>
        <begin position="26"/>
        <end position="35"/>
    </location>
</feature>
<dbReference type="GO" id="GO:1990404">
    <property type="term" value="F:NAD+-protein mono-ADP-ribosyltransferase activity"/>
    <property type="evidence" value="ECO:0007669"/>
    <property type="project" value="TreeGrafter"/>
</dbReference>
<evidence type="ECO:0000313" key="3">
    <source>
        <dbReference type="EMBL" id="KAJ3483578.1"/>
    </source>
</evidence>
<dbReference type="Gene3D" id="3.90.228.10">
    <property type="match status" value="1"/>
</dbReference>
<feature type="compositionally biased region" description="Low complexity" evidence="1">
    <location>
        <begin position="52"/>
        <end position="69"/>
    </location>
</feature>
<dbReference type="AlphaFoldDB" id="A0AAD5V213"/>
<proteinExistence type="predicted"/>
<sequence length="138" mass="14844">MPSRLVATSSKTEEAREMRTDDGTAQLVNADSGTVGKANSKTGWGRFGAGIYTSSTSSKSDDYSTSPDPRTSLKAMVLNKVVVGKGYKMTQDNTSLTAPPAGFDSVLAEKGTRLNHDELVVYVNEAIRPSYLVIYDEI</sequence>
<feature type="region of interest" description="Disordered" evidence="1">
    <location>
        <begin position="1"/>
        <end position="35"/>
    </location>
</feature>
<dbReference type="GO" id="GO:0005634">
    <property type="term" value="C:nucleus"/>
    <property type="evidence" value="ECO:0007669"/>
    <property type="project" value="TreeGrafter"/>
</dbReference>
<dbReference type="Proteomes" id="UP001212997">
    <property type="component" value="Unassembled WGS sequence"/>
</dbReference>
<dbReference type="GO" id="GO:0003950">
    <property type="term" value="F:NAD+ poly-ADP-ribosyltransferase activity"/>
    <property type="evidence" value="ECO:0007669"/>
    <property type="project" value="InterPro"/>
</dbReference>
<name>A0AAD5V213_9APHY</name>
<accession>A0AAD5V213</accession>
<protein>
    <recommendedName>
        <fullName evidence="2">PARP catalytic domain-containing protein</fullName>
    </recommendedName>
</protein>
<gene>
    <name evidence="3" type="ORF">NLI96_g6220</name>
</gene>
<dbReference type="InterPro" id="IPR012317">
    <property type="entry name" value="Poly(ADP-ribose)pol_cat_dom"/>
</dbReference>
<evidence type="ECO:0000259" key="2">
    <source>
        <dbReference type="Pfam" id="PF00644"/>
    </source>
</evidence>
<dbReference type="Pfam" id="PF00644">
    <property type="entry name" value="PARP"/>
    <property type="match status" value="1"/>
</dbReference>
<reference evidence="3" key="1">
    <citation type="submission" date="2022-07" db="EMBL/GenBank/DDBJ databases">
        <title>Genome Sequence of Physisporinus lineatus.</title>
        <authorList>
            <person name="Buettner E."/>
        </authorList>
    </citation>
    <scope>NUCLEOTIDE SEQUENCE</scope>
    <source>
        <strain evidence="3">VT162</strain>
    </source>
</reference>
<organism evidence="3 4">
    <name type="scientific">Meripilus lineatus</name>
    <dbReference type="NCBI Taxonomy" id="2056292"/>
    <lineage>
        <taxon>Eukaryota</taxon>
        <taxon>Fungi</taxon>
        <taxon>Dikarya</taxon>
        <taxon>Basidiomycota</taxon>
        <taxon>Agaricomycotina</taxon>
        <taxon>Agaricomycetes</taxon>
        <taxon>Polyporales</taxon>
        <taxon>Meripilaceae</taxon>
        <taxon>Meripilus</taxon>
    </lineage>
</organism>
<feature type="region of interest" description="Disordered" evidence="1">
    <location>
        <begin position="51"/>
        <end position="70"/>
    </location>
</feature>
<evidence type="ECO:0000313" key="4">
    <source>
        <dbReference type="Proteomes" id="UP001212997"/>
    </source>
</evidence>
<dbReference type="EMBL" id="JANAWD010000222">
    <property type="protein sequence ID" value="KAJ3483578.1"/>
    <property type="molecule type" value="Genomic_DNA"/>
</dbReference>
<dbReference type="PANTHER" id="PTHR45740:SF2">
    <property type="entry name" value="POLY [ADP-RIBOSE] POLYMERASE"/>
    <property type="match status" value="1"/>
</dbReference>
<dbReference type="PANTHER" id="PTHR45740">
    <property type="entry name" value="POLY [ADP-RIBOSE] POLYMERASE"/>
    <property type="match status" value="1"/>
</dbReference>
<feature type="compositionally biased region" description="Polar residues" evidence="1">
    <location>
        <begin position="1"/>
        <end position="10"/>
    </location>
</feature>
<dbReference type="SUPFAM" id="SSF56399">
    <property type="entry name" value="ADP-ribosylation"/>
    <property type="match status" value="1"/>
</dbReference>
<feature type="domain" description="PARP catalytic" evidence="2">
    <location>
        <begin position="45"/>
        <end position="110"/>
    </location>
</feature>
<comment type="caution">
    <text evidence="3">The sequence shown here is derived from an EMBL/GenBank/DDBJ whole genome shotgun (WGS) entry which is preliminary data.</text>
</comment>
<evidence type="ECO:0000256" key="1">
    <source>
        <dbReference type="SAM" id="MobiDB-lite"/>
    </source>
</evidence>